<feature type="non-terminal residue" evidence="1">
    <location>
        <position position="205"/>
    </location>
</feature>
<comment type="caution">
    <text evidence="1">The sequence shown here is derived from an EMBL/GenBank/DDBJ whole genome shotgun (WGS) entry which is preliminary data.</text>
</comment>
<dbReference type="AlphaFoldDB" id="A0AAV5SDZ7"/>
<protein>
    <submittedName>
        <fullName evidence="1">Uncharacterized protein</fullName>
    </submittedName>
</protein>
<keyword evidence="2" id="KW-1185">Reference proteome</keyword>
<gene>
    <name evidence="1" type="ORF">PENTCL1PPCAC_1073</name>
</gene>
<name>A0AAV5SDZ7_9BILA</name>
<feature type="non-terminal residue" evidence="1">
    <location>
        <position position="1"/>
    </location>
</feature>
<dbReference type="Proteomes" id="UP001432027">
    <property type="component" value="Unassembled WGS sequence"/>
</dbReference>
<reference evidence="1" key="1">
    <citation type="submission" date="2023-10" db="EMBL/GenBank/DDBJ databases">
        <title>Genome assembly of Pristionchus species.</title>
        <authorList>
            <person name="Yoshida K."/>
            <person name="Sommer R.J."/>
        </authorList>
    </citation>
    <scope>NUCLEOTIDE SEQUENCE</scope>
    <source>
        <strain evidence="1">RS0144</strain>
    </source>
</reference>
<proteinExistence type="predicted"/>
<evidence type="ECO:0000313" key="2">
    <source>
        <dbReference type="Proteomes" id="UP001432027"/>
    </source>
</evidence>
<sequence length="205" mass="22057">AVYTTFSLDRLSSTRWSVEQVTRRHFTTGYFESTRIENAIIGPIIGSEGKMYLYGSNIKLELEHVMTISEELAKTTWEVSASQTEIVSIFENTMFKFDVGAGSAVHDSSSFTRELKRKQKYCSYDKHGGDAATITPIVSSTPFDSPIISTGSITASESAADHSSTTLATRPTRSTLAAAATTTTNSQLKDAAAQTIVFAVGGACG</sequence>
<organism evidence="1 2">
    <name type="scientific">Pristionchus entomophagus</name>
    <dbReference type="NCBI Taxonomy" id="358040"/>
    <lineage>
        <taxon>Eukaryota</taxon>
        <taxon>Metazoa</taxon>
        <taxon>Ecdysozoa</taxon>
        <taxon>Nematoda</taxon>
        <taxon>Chromadorea</taxon>
        <taxon>Rhabditida</taxon>
        <taxon>Rhabditina</taxon>
        <taxon>Diplogasteromorpha</taxon>
        <taxon>Diplogasteroidea</taxon>
        <taxon>Neodiplogasteridae</taxon>
        <taxon>Pristionchus</taxon>
    </lineage>
</organism>
<accession>A0AAV5SDZ7</accession>
<dbReference type="EMBL" id="BTSX01000001">
    <property type="protein sequence ID" value="GMS78898.1"/>
    <property type="molecule type" value="Genomic_DNA"/>
</dbReference>
<evidence type="ECO:0000313" key="1">
    <source>
        <dbReference type="EMBL" id="GMS78898.1"/>
    </source>
</evidence>